<dbReference type="InterPro" id="IPR002528">
    <property type="entry name" value="MATE_fam"/>
</dbReference>
<reference evidence="11 12" key="2">
    <citation type="submission" date="2008-08" db="EMBL/GenBank/DDBJ databases">
        <authorList>
            <person name="Fulton L."/>
            <person name="Clifton S."/>
            <person name="Fulton B."/>
            <person name="Xu J."/>
            <person name="Minx P."/>
            <person name="Pepin K.H."/>
            <person name="Johnson M."/>
            <person name="Bhonagiri V."/>
            <person name="Nash W.E."/>
            <person name="Mardis E.R."/>
            <person name="Wilson R.K."/>
        </authorList>
    </citation>
    <scope>NUCLEOTIDE SEQUENCE [LARGE SCALE GENOMIC DNA]</scope>
    <source>
        <strain evidence="11 12">ATCC 29176</strain>
    </source>
</reference>
<dbReference type="InterPro" id="IPR048279">
    <property type="entry name" value="MdtK-like"/>
</dbReference>
<evidence type="ECO:0000256" key="3">
    <source>
        <dbReference type="ARBA" id="ARBA00022106"/>
    </source>
</evidence>
<feature type="transmembrane region" description="Helical" evidence="10">
    <location>
        <begin position="70"/>
        <end position="92"/>
    </location>
</feature>
<evidence type="ECO:0000313" key="12">
    <source>
        <dbReference type="Proteomes" id="UP000003254"/>
    </source>
</evidence>
<feature type="transmembrane region" description="Helical" evidence="10">
    <location>
        <begin position="418"/>
        <end position="440"/>
    </location>
</feature>
<evidence type="ECO:0000256" key="5">
    <source>
        <dbReference type="ARBA" id="ARBA00022475"/>
    </source>
</evidence>
<evidence type="ECO:0000256" key="9">
    <source>
        <dbReference type="ARBA" id="ARBA00023251"/>
    </source>
</evidence>
<dbReference type="PANTHER" id="PTHR43823:SF3">
    <property type="entry name" value="MULTIDRUG EXPORT PROTEIN MEPA"/>
    <property type="match status" value="1"/>
</dbReference>
<organism evidence="11 12">
    <name type="scientific">[Ruminococcus] lactaris ATCC 29176</name>
    <dbReference type="NCBI Taxonomy" id="471875"/>
    <lineage>
        <taxon>Bacteria</taxon>
        <taxon>Bacillati</taxon>
        <taxon>Bacillota</taxon>
        <taxon>Clostridia</taxon>
        <taxon>Lachnospirales</taxon>
        <taxon>Lachnospiraceae</taxon>
        <taxon>Mediterraneibacter</taxon>
    </lineage>
</organism>
<keyword evidence="8 10" id="KW-0472">Membrane</keyword>
<feature type="transmembrane region" description="Helical" evidence="10">
    <location>
        <begin position="156"/>
        <end position="177"/>
    </location>
</feature>
<dbReference type="GO" id="GO:0005886">
    <property type="term" value="C:plasma membrane"/>
    <property type="evidence" value="ECO:0007669"/>
    <property type="project" value="UniProtKB-SubCell"/>
</dbReference>
<dbReference type="PIRSF" id="PIRSF006603">
    <property type="entry name" value="DinF"/>
    <property type="match status" value="1"/>
</dbReference>
<dbReference type="HOGENOM" id="CLU_012893_0_0_9"/>
<name>B5CTE5_9FIRM</name>
<feature type="transmembrane region" description="Helical" evidence="10">
    <location>
        <begin position="382"/>
        <end position="406"/>
    </location>
</feature>
<evidence type="ECO:0000256" key="10">
    <source>
        <dbReference type="SAM" id="Phobius"/>
    </source>
</evidence>
<dbReference type="GO" id="GO:0015297">
    <property type="term" value="F:antiporter activity"/>
    <property type="evidence" value="ECO:0007669"/>
    <property type="project" value="InterPro"/>
</dbReference>
<feature type="transmembrane region" description="Helical" evidence="10">
    <location>
        <begin position="214"/>
        <end position="234"/>
    </location>
</feature>
<evidence type="ECO:0000256" key="8">
    <source>
        <dbReference type="ARBA" id="ARBA00023136"/>
    </source>
</evidence>
<keyword evidence="12" id="KW-1185">Reference proteome</keyword>
<dbReference type="InterPro" id="IPR045070">
    <property type="entry name" value="MATE_MepA-like"/>
</dbReference>
<dbReference type="PANTHER" id="PTHR43823">
    <property type="entry name" value="SPORULATION PROTEIN YKVU"/>
    <property type="match status" value="1"/>
</dbReference>
<evidence type="ECO:0000256" key="4">
    <source>
        <dbReference type="ARBA" id="ARBA00022448"/>
    </source>
</evidence>
<keyword evidence="7 10" id="KW-1133">Transmembrane helix</keyword>
<evidence type="ECO:0000256" key="7">
    <source>
        <dbReference type="ARBA" id="ARBA00022989"/>
    </source>
</evidence>
<feature type="transmembrane region" description="Helical" evidence="10">
    <location>
        <begin position="255"/>
        <end position="278"/>
    </location>
</feature>
<accession>B5CTE5</accession>
<feature type="transmembrane region" description="Helical" evidence="10">
    <location>
        <begin position="337"/>
        <end position="362"/>
    </location>
</feature>
<feature type="transmembrane region" description="Helical" evidence="10">
    <location>
        <begin position="446"/>
        <end position="465"/>
    </location>
</feature>
<feature type="transmembrane region" description="Helical" evidence="10">
    <location>
        <begin position="189"/>
        <end position="208"/>
    </location>
</feature>
<dbReference type="GO" id="GO:0046677">
    <property type="term" value="P:response to antibiotic"/>
    <property type="evidence" value="ECO:0007669"/>
    <property type="project" value="UniProtKB-KW"/>
</dbReference>
<proteinExistence type="inferred from homology"/>
<keyword evidence="6 10" id="KW-0812">Transmembrane</keyword>
<comment type="caution">
    <text evidence="11">The sequence shown here is derived from an EMBL/GenBank/DDBJ whole genome shotgun (WGS) entry which is preliminary data.</text>
</comment>
<dbReference type="GO" id="GO:0042910">
    <property type="term" value="F:xenobiotic transmembrane transporter activity"/>
    <property type="evidence" value="ECO:0007669"/>
    <property type="project" value="InterPro"/>
</dbReference>
<evidence type="ECO:0000313" key="11">
    <source>
        <dbReference type="EMBL" id="EDY31567.1"/>
    </source>
</evidence>
<sequence length="471" mass="51399">MFYEKKTIIVSMKAMNNKKNVEHDFSKGSMIRNILSMAVPVTIAQAVQLLYNLVDRVYLGHIGQGADQALTGVGLVFPIISIVSAFTQLYSGGGAPLMSIARGAGEEEKALKLENVSFVLLILTGVVLMGVFYIFMKPILYLLGASDATYPVAASYLQIYLLGTLFIMISSGMNLFINAQGFGTMGMMTVCIGAVLNLFLDPLFIFVWKLGVRGAAIATVLSQMAGCMWVLWFLTGKKVQYPLQRKYMKLKDRKMILSILGLGLSGFIMCVTNSLSQIACNATLARWGGDLYVGAMTILNSVREIFNLAANGVAEGAKPVLGYNFGAKEYERVRKGIFVTCGMILSYMVLAWLTVHFFPSFLVGFFTSDKALAEIAAPALKLFFAGFFMMGFMFCGQATFVGLGFPKQAIFFSLLRKVVIVVPLTILLPYFMGVEGVFVAEPVSNYIGGIASFGTMLLTVMPILLGKKQKI</sequence>
<feature type="transmembrane region" description="Helical" evidence="10">
    <location>
        <begin position="113"/>
        <end position="136"/>
    </location>
</feature>
<keyword evidence="9" id="KW-0046">Antibiotic resistance</keyword>
<keyword evidence="4" id="KW-0813">Transport</keyword>
<dbReference type="NCBIfam" id="TIGR00797">
    <property type="entry name" value="matE"/>
    <property type="match status" value="1"/>
</dbReference>
<evidence type="ECO:0000256" key="6">
    <source>
        <dbReference type="ARBA" id="ARBA00022692"/>
    </source>
</evidence>
<comment type="similarity">
    <text evidence="2">Belongs to the multi antimicrobial extrusion (MATE) (TC 2.A.66.1) family. MepA subfamily.</text>
</comment>
<evidence type="ECO:0000256" key="1">
    <source>
        <dbReference type="ARBA" id="ARBA00004651"/>
    </source>
</evidence>
<comment type="subcellular location">
    <subcellularLocation>
        <location evidence="1">Cell membrane</location>
        <topology evidence="1">Multi-pass membrane protein</topology>
    </subcellularLocation>
</comment>
<dbReference type="EMBL" id="ABOU02000055">
    <property type="protein sequence ID" value="EDY31567.1"/>
    <property type="molecule type" value="Genomic_DNA"/>
</dbReference>
<dbReference type="Pfam" id="PF01554">
    <property type="entry name" value="MatE"/>
    <property type="match status" value="2"/>
</dbReference>
<reference evidence="11 12" key="1">
    <citation type="submission" date="2008-08" db="EMBL/GenBank/DDBJ databases">
        <title>Draft genome sequence of Ruminococcus lactaris ATCC 29176.</title>
        <authorList>
            <person name="Sudarsanam P."/>
            <person name="Ley R."/>
            <person name="Guruge J."/>
            <person name="Turnbaugh P.J."/>
            <person name="Mahowald M."/>
            <person name="Liep D."/>
            <person name="Gordon J."/>
        </authorList>
    </citation>
    <scope>NUCLEOTIDE SEQUENCE [LARGE SCALE GENOMIC DNA]</scope>
    <source>
        <strain evidence="11 12">ATCC 29176</strain>
    </source>
</reference>
<evidence type="ECO:0000256" key="2">
    <source>
        <dbReference type="ARBA" id="ARBA00008417"/>
    </source>
</evidence>
<dbReference type="eggNOG" id="COG0534">
    <property type="taxonomic scope" value="Bacteria"/>
</dbReference>
<dbReference type="Proteomes" id="UP000003254">
    <property type="component" value="Unassembled WGS sequence"/>
</dbReference>
<keyword evidence="5" id="KW-1003">Cell membrane</keyword>
<gene>
    <name evidence="11" type="ORF">RUMLAC_02768</name>
</gene>
<protein>
    <recommendedName>
        <fullName evidence="3">Multidrug export protein MepA</fullName>
    </recommendedName>
</protein>
<dbReference type="CDD" id="cd13143">
    <property type="entry name" value="MATE_MepA_like"/>
    <property type="match status" value="1"/>
</dbReference>
<dbReference type="AlphaFoldDB" id="B5CTE5"/>
<dbReference type="InterPro" id="IPR051327">
    <property type="entry name" value="MATE_MepA_subfamily"/>
</dbReference>